<feature type="coiled-coil region" evidence="1">
    <location>
        <begin position="239"/>
        <end position="299"/>
    </location>
</feature>
<gene>
    <name evidence="2" type="ORF">ACFSF0_14895</name>
</gene>
<dbReference type="Gene3D" id="3.40.50.300">
    <property type="entry name" value="P-loop containing nucleotide triphosphate hydrolases"/>
    <property type="match status" value="1"/>
</dbReference>
<protein>
    <submittedName>
        <fullName evidence="2">AAA family ATPase</fullName>
    </submittedName>
</protein>
<evidence type="ECO:0000313" key="3">
    <source>
        <dbReference type="Proteomes" id="UP001597304"/>
    </source>
</evidence>
<reference evidence="3" key="1">
    <citation type="journal article" date="2019" name="Int. J. Syst. Evol. Microbiol.">
        <title>The Global Catalogue of Microorganisms (GCM) 10K type strain sequencing project: providing services to taxonomists for standard genome sequencing and annotation.</title>
        <authorList>
            <consortium name="The Broad Institute Genomics Platform"/>
            <consortium name="The Broad Institute Genome Sequencing Center for Infectious Disease"/>
            <person name="Wu L."/>
            <person name="Ma J."/>
        </authorList>
    </citation>
    <scope>NUCLEOTIDE SEQUENCE [LARGE SCALE GENOMIC DNA]</scope>
    <source>
        <strain evidence="3">LMG 29247</strain>
    </source>
</reference>
<keyword evidence="1" id="KW-0175">Coiled coil</keyword>
<keyword evidence="3" id="KW-1185">Reference proteome</keyword>
<sequence>MTLFKPTLIVNHLTVIKDARVVLEIQFHKGLNIIRGHNSSGKTTALDFIAYTMGAEDIPWKKESLLCDYSVLDVSLNGENVTLRRDISEKRQQPLYIYWGQMAEALTAPIVEWEQYPFRRSSNKLSFTQILLQALGLPEAQGDGASNLTMHQFLRVIYADQPSLHSPIFRIDSFDSALTRETVGNYLSGTYNEELYSAQLSRRNFEKDLSQAESELKSIFHVLAKSDQYVDLEHFGQQILDAQRRRATLLEEVRLLKAERTIKSDQRRSEDDGATRASLDSAKKELASTMDTIVRIELEIADSRKFIEEVTSRLKSLDESQDARSYFGSIVFNFCPCCLAELKVGNGEVCVLCKNPMDGNAGEVQILRMRNELLLQLKESEGIIQIRENEVRALRLNAPELKQTLRILEQRYIELNQFWSSELELSLENASREIGSLDREITSLYENQRLASVIKDLQARRDDLQQTIHALDSSIEVLLVSQEDRKSQVFYAVASALSRLLKKDLYRQQEFRTAEQVHFSFIDNQIIIDGSAKFSESSTAVLRHLFHLALLTASTEIPTMRFPRFLILDGIEDGGMERPRAYRLQEIIAEECSTYEVDFQVIIATSQIAPSLNVEEFVVGRAFTEDQRALAIL</sequence>
<evidence type="ECO:0000313" key="2">
    <source>
        <dbReference type="EMBL" id="MFD1711897.1"/>
    </source>
</evidence>
<dbReference type="Proteomes" id="UP001597304">
    <property type="component" value="Unassembled WGS sequence"/>
</dbReference>
<proteinExistence type="predicted"/>
<dbReference type="RefSeq" id="WP_147912497.1">
    <property type="nucleotide sequence ID" value="NZ_JBHUEJ010000036.1"/>
</dbReference>
<name>A0ABW4KXN0_9BURK</name>
<accession>A0ABW4KXN0</accession>
<dbReference type="SUPFAM" id="SSF52540">
    <property type="entry name" value="P-loop containing nucleoside triphosphate hydrolases"/>
    <property type="match status" value="1"/>
</dbReference>
<dbReference type="EMBL" id="JBHUEJ010000036">
    <property type="protein sequence ID" value="MFD1711897.1"/>
    <property type="molecule type" value="Genomic_DNA"/>
</dbReference>
<comment type="caution">
    <text evidence="2">The sequence shown here is derived from an EMBL/GenBank/DDBJ whole genome shotgun (WGS) entry which is preliminary data.</text>
</comment>
<evidence type="ECO:0000256" key="1">
    <source>
        <dbReference type="SAM" id="Coils"/>
    </source>
</evidence>
<organism evidence="2 3">
    <name type="scientific">Ottowia flava</name>
    <dbReference type="NCBI Taxonomy" id="2675430"/>
    <lineage>
        <taxon>Bacteria</taxon>
        <taxon>Pseudomonadati</taxon>
        <taxon>Pseudomonadota</taxon>
        <taxon>Betaproteobacteria</taxon>
        <taxon>Burkholderiales</taxon>
        <taxon>Comamonadaceae</taxon>
        <taxon>Ottowia</taxon>
    </lineage>
</organism>
<dbReference type="InterPro" id="IPR027417">
    <property type="entry name" value="P-loop_NTPase"/>
</dbReference>
<feature type="coiled-coil region" evidence="1">
    <location>
        <begin position="391"/>
        <end position="474"/>
    </location>
</feature>